<dbReference type="PIRSF" id="PIRSF016493">
    <property type="entry name" value="Glycyl_aminpptds"/>
    <property type="match status" value="1"/>
</dbReference>
<dbReference type="Pfam" id="PF05299">
    <property type="entry name" value="Peptidase_M61"/>
    <property type="match status" value="1"/>
</dbReference>
<dbReference type="RefSeq" id="WP_108622458.1">
    <property type="nucleotide sequence ID" value="NZ_CP028901.1"/>
</dbReference>
<dbReference type="Gene3D" id="1.10.390.10">
    <property type="entry name" value="Neutral Protease Domain 2"/>
    <property type="match status" value="1"/>
</dbReference>
<dbReference type="Gene3D" id="2.30.42.10">
    <property type="match status" value="1"/>
</dbReference>
<sequence>MKRQTLHYSIDPFDPAGHRLKVTLRIEAPDRERQILSMPAWIPGSYLVRDFSKNIETLKAFCGKSAIEVSQVDSHTWIVENCDKALTVEIVIYAWDSSVRTAHFDDTHCFLNGTSLFLMPHGLEDCECALTIMHPPHASNWRAYTSMPAGKKPGKKDKKLIGSFLAPDYDALIDHPFEIGTPQVVRFKAHGAAHEFVVTGHYPNLDLERIAADTRKICESQIELFEPDTQHPPFLDCSQKYVFMLMVTHNGYGGLEHRASTALMFARRDLPTKGQNTPPDGYTDFLGLVSHEYFHTWHVKRIKPAEFVPYRLDRPAHTRLLWVFEGFTSYYDDLMLLRSGVLDLPGYLKQICKGINQVHNGGGRFKQSLAQSSFDAWTKYYKQDENAPNAIVSYYTKGALAAMGLDLIIRERSHRSRSLDDVMRAMWKRYGRDFYTQTPSGLDESELAPLIEEATGVDVSQEIRQWVYRAEDVPLEALLARSGYEMTWTSTDELPGLDLTLKTQDGQFVVRNVLEGGAAHRAGISAHDKLVALAEIELAGDNTQLKRVLGMHHPGDRVAVHAFRDGVLRRFEVDLSPPGKTACKIQPVISLDK</sequence>
<protein>
    <submittedName>
        <fullName evidence="2">Peptidase M61</fullName>
    </submittedName>
</protein>
<accession>A0A2R4XMM8</accession>
<dbReference type="InterPro" id="IPR001478">
    <property type="entry name" value="PDZ"/>
</dbReference>
<keyword evidence="3" id="KW-1185">Reference proteome</keyword>
<dbReference type="KEGG" id="boz:DBV39_16395"/>
<name>A0A2R4XMM8_9BURK</name>
<dbReference type="Gene3D" id="2.60.40.3650">
    <property type="match status" value="1"/>
</dbReference>
<dbReference type="Proteomes" id="UP000244571">
    <property type="component" value="Chromosome"/>
</dbReference>
<reference evidence="2 3" key="1">
    <citation type="submission" date="2018-04" db="EMBL/GenBank/DDBJ databases">
        <title>Bordetella sp. HZ20 isolated from seawater.</title>
        <authorList>
            <person name="Sun C."/>
        </authorList>
    </citation>
    <scope>NUCLEOTIDE SEQUENCE [LARGE SCALE GENOMIC DNA]</scope>
    <source>
        <strain evidence="2 3">HZ20</strain>
    </source>
</reference>
<dbReference type="InterPro" id="IPR024191">
    <property type="entry name" value="Peptidase_M61"/>
</dbReference>
<dbReference type="InterPro" id="IPR007963">
    <property type="entry name" value="Peptidase_M61_catalytic"/>
</dbReference>
<dbReference type="SUPFAM" id="SSF55486">
    <property type="entry name" value="Metalloproteases ('zincins'), catalytic domain"/>
    <property type="match status" value="1"/>
</dbReference>
<dbReference type="SMART" id="SM00228">
    <property type="entry name" value="PDZ"/>
    <property type="match status" value="1"/>
</dbReference>
<dbReference type="EMBL" id="CP028901">
    <property type="protein sequence ID" value="AWB35048.1"/>
    <property type="molecule type" value="Genomic_DNA"/>
</dbReference>
<dbReference type="Pfam" id="PF13180">
    <property type="entry name" value="PDZ_2"/>
    <property type="match status" value="1"/>
</dbReference>
<organism evidence="2 3">
    <name type="scientific">Orrella marina</name>
    <dbReference type="NCBI Taxonomy" id="2163011"/>
    <lineage>
        <taxon>Bacteria</taxon>
        <taxon>Pseudomonadati</taxon>
        <taxon>Pseudomonadota</taxon>
        <taxon>Betaproteobacteria</taxon>
        <taxon>Burkholderiales</taxon>
        <taxon>Alcaligenaceae</taxon>
        <taxon>Orrella</taxon>
    </lineage>
</organism>
<dbReference type="OrthoDB" id="9778516at2"/>
<dbReference type="SUPFAM" id="SSF50156">
    <property type="entry name" value="PDZ domain-like"/>
    <property type="match status" value="1"/>
</dbReference>
<dbReference type="AlphaFoldDB" id="A0A2R4XMM8"/>
<dbReference type="InterPro" id="IPR036034">
    <property type="entry name" value="PDZ_sf"/>
</dbReference>
<dbReference type="InterPro" id="IPR027268">
    <property type="entry name" value="Peptidase_M4/M1_CTD_sf"/>
</dbReference>
<evidence type="ECO:0000259" key="1">
    <source>
        <dbReference type="SMART" id="SM00228"/>
    </source>
</evidence>
<proteinExistence type="predicted"/>
<evidence type="ECO:0000313" key="2">
    <source>
        <dbReference type="EMBL" id="AWB35048.1"/>
    </source>
</evidence>
<feature type="domain" description="PDZ" evidence="1">
    <location>
        <begin position="495"/>
        <end position="566"/>
    </location>
</feature>
<dbReference type="InterPro" id="IPR040756">
    <property type="entry name" value="Peptidase_M61_N"/>
</dbReference>
<gene>
    <name evidence="2" type="ORF">DBV39_16395</name>
</gene>
<evidence type="ECO:0000313" key="3">
    <source>
        <dbReference type="Proteomes" id="UP000244571"/>
    </source>
</evidence>
<dbReference type="Pfam" id="PF17899">
    <property type="entry name" value="Peptidase_M61_N"/>
    <property type="match status" value="1"/>
</dbReference>